<evidence type="ECO:0000313" key="2">
    <source>
        <dbReference type="Proteomes" id="UP000217994"/>
    </source>
</evidence>
<dbReference type="Pfam" id="PF12482">
    <property type="entry name" value="DUF3701"/>
    <property type="match status" value="1"/>
</dbReference>
<dbReference type="RefSeq" id="WP_084910933.1">
    <property type="nucleotide sequence ID" value="NZ_CP020740.1"/>
</dbReference>
<dbReference type="InterPro" id="IPR022169">
    <property type="entry name" value="DUF3701"/>
</dbReference>
<protein>
    <recommendedName>
        <fullName evidence="3">Integrase</fullName>
    </recommendedName>
</protein>
<sequence>MSNRPQTVAHQRTYTRKEFTALRAYVQHVAAATIGRLYLGEDESGVPLTAAAVERRMRDMQADLVALALEHGSPVLAEHLKASTKKHGSAKLAAVSPKMVEQAAQLAVWFRPLVAVRLKSQHIATLAELVAFCNARGGTWWRAVPRIGAGRARHIVAWLRQHEATIGLRVDADVDICDPLTAPDNQIIEVGGRANVLAPLERMAVAHPLSGSTGENRATLFPYVQAPNE</sequence>
<dbReference type="AlphaFoldDB" id="A0A2A4FC76"/>
<evidence type="ECO:0000313" key="1">
    <source>
        <dbReference type="EMBL" id="PCE30228.1"/>
    </source>
</evidence>
<dbReference type="EMBL" id="MTZU01000067">
    <property type="protein sequence ID" value="PCE30228.1"/>
    <property type="molecule type" value="Genomic_DNA"/>
</dbReference>
<name>A0A2A4FC76_9BURK</name>
<proteinExistence type="predicted"/>
<accession>A0A2A4FC76</accession>
<dbReference type="GeneID" id="69006956"/>
<gene>
    <name evidence="1" type="ORF">BZL54_21280</name>
</gene>
<reference evidence="1 2" key="1">
    <citation type="submission" date="2017-01" db="EMBL/GenBank/DDBJ databases">
        <title>Whole-Genome Shotgun Sequencing of Two beta-Proteobacterial Species in Search of the Bulgecin Biosynthetic Cluster.</title>
        <authorList>
            <person name="Horsman M.E."/>
            <person name="Marous D.R."/>
            <person name="Li R."/>
            <person name="Oliver R.A."/>
            <person name="Byun B."/>
            <person name="Emrich S.J."/>
            <person name="Boggess B."/>
            <person name="Townsend C.A."/>
            <person name="Mobashery S."/>
        </authorList>
    </citation>
    <scope>NUCLEOTIDE SEQUENCE [LARGE SCALE GENOMIC DNA]</scope>
    <source>
        <strain evidence="1 2">ATCC 31433</strain>
    </source>
</reference>
<evidence type="ECO:0008006" key="3">
    <source>
        <dbReference type="Google" id="ProtNLM"/>
    </source>
</evidence>
<organism evidence="1 2">
    <name type="scientific">Burkholderia ubonensis subsp. mesacidophila</name>
    <dbReference type="NCBI Taxonomy" id="265293"/>
    <lineage>
        <taxon>Bacteria</taxon>
        <taxon>Pseudomonadati</taxon>
        <taxon>Pseudomonadota</taxon>
        <taxon>Betaproteobacteria</taxon>
        <taxon>Burkholderiales</taxon>
        <taxon>Burkholderiaceae</taxon>
        <taxon>Burkholderia</taxon>
        <taxon>Burkholderia cepacia complex</taxon>
    </lineage>
</organism>
<comment type="caution">
    <text evidence="1">The sequence shown here is derived from an EMBL/GenBank/DDBJ whole genome shotgun (WGS) entry which is preliminary data.</text>
</comment>
<dbReference type="Proteomes" id="UP000217994">
    <property type="component" value="Unassembled WGS sequence"/>
</dbReference>